<feature type="region of interest" description="Disordered" evidence="1">
    <location>
        <begin position="343"/>
        <end position="373"/>
    </location>
</feature>
<feature type="transmembrane region" description="Helical" evidence="2">
    <location>
        <begin position="209"/>
        <end position="229"/>
    </location>
</feature>
<feature type="region of interest" description="Disordered" evidence="1">
    <location>
        <begin position="1"/>
        <end position="117"/>
    </location>
</feature>
<dbReference type="EMBL" id="FNXT01001197">
    <property type="protein sequence ID" value="SZX73771.1"/>
    <property type="molecule type" value="Genomic_DNA"/>
</dbReference>
<feature type="compositionally biased region" description="Basic and acidic residues" evidence="1">
    <location>
        <begin position="301"/>
        <end position="313"/>
    </location>
</feature>
<evidence type="ECO:0000256" key="1">
    <source>
        <dbReference type="SAM" id="MobiDB-lite"/>
    </source>
</evidence>
<dbReference type="AlphaFoldDB" id="A0A383W8L9"/>
<accession>A0A383W8L9</accession>
<protein>
    <submittedName>
        <fullName evidence="3">Uncharacterized protein</fullName>
    </submittedName>
</protein>
<dbReference type="Proteomes" id="UP000256970">
    <property type="component" value="Unassembled WGS sequence"/>
</dbReference>
<evidence type="ECO:0000313" key="3">
    <source>
        <dbReference type="EMBL" id="SZX73771.1"/>
    </source>
</evidence>
<keyword evidence="2" id="KW-0472">Membrane</keyword>
<evidence type="ECO:0000313" key="4">
    <source>
        <dbReference type="Proteomes" id="UP000256970"/>
    </source>
</evidence>
<keyword evidence="2" id="KW-0812">Transmembrane</keyword>
<organism evidence="3 4">
    <name type="scientific">Tetradesmus obliquus</name>
    <name type="common">Green alga</name>
    <name type="synonym">Acutodesmus obliquus</name>
    <dbReference type="NCBI Taxonomy" id="3088"/>
    <lineage>
        <taxon>Eukaryota</taxon>
        <taxon>Viridiplantae</taxon>
        <taxon>Chlorophyta</taxon>
        <taxon>core chlorophytes</taxon>
        <taxon>Chlorophyceae</taxon>
        <taxon>CS clade</taxon>
        <taxon>Sphaeropleales</taxon>
        <taxon>Scenedesmaceae</taxon>
        <taxon>Tetradesmus</taxon>
    </lineage>
</organism>
<sequence length="373" mass="38160">MHLSISAPFGSSSSNCSSSSSSLAAHASPPRLVANRRVVVQVAKPSNPSPSPDSSEPSSNAPSSAPSNENAATPISNAADSAPEPPTAAAGSEAADAGSSGAVPAAPSVTGGGGGGGVQRAAAGGGGGGGGGNQSVALLTRFNGVGYTFVLAGFLKIVTVGGLAASSPVDTARTAFGKASPYLMVPVGLAMCWVAKQVTDSGLHESKRFLQYMVGVLVLLYFGLVKLMFKYEPDSEWVRRPRPRLPGPMSDLRAQLGDKDLLAGAGALADSRSYQPDKPGRELYDDVAWYEGRYPSQLAEGRPRGSRGAERSARMSARAAAAAGSDTDAEYAEYAAGLDDYLRTRGAAGPDPDRADRPVAAKVANRRSYLSDK</sequence>
<keyword evidence="2" id="KW-1133">Transmembrane helix</keyword>
<name>A0A383W8L9_TETOB</name>
<evidence type="ECO:0000256" key="2">
    <source>
        <dbReference type="SAM" id="Phobius"/>
    </source>
</evidence>
<feature type="compositionally biased region" description="Low complexity" evidence="1">
    <location>
        <begin position="1"/>
        <end position="28"/>
    </location>
</feature>
<feature type="compositionally biased region" description="Low complexity" evidence="1">
    <location>
        <begin position="87"/>
        <end position="109"/>
    </location>
</feature>
<gene>
    <name evidence="3" type="ORF">BQ4739_LOCUS14024</name>
</gene>
<feature type="compositionally biased region" description="Low complexity" evidence="1">
    <location>
        <begin position="52"/>
        <end position="72"/>
    </location>
</feature>
<reference evidence="3 4" key="1">
    <citation type="submission" date="2016-10" db="EMBL/GenBank/DDBJ databases">
        <authorList>
            <person name="Cai Z."/>
        </authorList>
    </citation>
    <scope>NUCLEOTIDE SEQUENCE [LARGE SCALE GENOMIC DNA]</scope>
</reference>
<proteinExistence type="predicted"/>
<feature type="region of interest" description="Disordered" evidence="1">
    <location>
        <begin position="298"/>
        <end position="329"/>
    </location>
</feature>
<feature type="compositionally biased region" description="Low complexity" evidence="1">
    <location>
        <begin position="314"/>
        <end position="325"/>
    </location>
</feature>
<keyword evidence="4" id="KW-1185">Reference proteome</keyword>